<name>A0A2M9ZJ97_9LEPT</name>
<evidence type="ECO:0000313" key="2">
    <source>
        <dbReference type="EMBL" id="PJZ72091.1"/>
    </source>
</evidence>
<evidence type="ECO:0000313" key="3">
    <source>
        <dbReference type="Proteomes" id="UP000231962"/>
    </source>
</evidence>
<reference evidence="3 4" key="1">
    <citation type="submission" date="2017-07" db="EMBL/GenBank/DDBJ databases">
        <title>Leptospira spp. isolated from tropical soils.</title>
        <authorList>
            <person name="Thibeaux R."/>
            <person name="Iraola G."/>
            <person name="Ferres I."/>
            <person name="Bierque E."/>
            <person name="Girault D."/>
            <person name="Soupe-Gilbert M.-E."/>
            <person name="Picardeau M."/>
            <person name="Goarant C."/>
        </authorList>
    </citation>
    <scope>NUCLEOTIDE SEQUENCE [LARGE SCALE GENOMIC DNA]</scope>
    <source>
        <strain evidence="2 4">FH1-B-B1</strain>
        <strain evidence="1 3">FH1-B-C1</strain>
    </source>
</reference>
<comment type="caution">
    <text evidence="2">The sequence shown here is derived from an EMBL/GenBank/DDBJ whole genome shotgun (WGS) entry which is preliminary data.</text>
</comment>
<evidence type="ECO:0000313" key="4">
    <source>
        <dbReference type="Proteomes" id="UP000231990"/>
    </source>
</evidence>
<protein>
    <submittedName>
        <fullName evidence="2">Uncharacterized protein</fullName>
    </submittedName>
</protein>
<dbReference type="Proteomes" id="UP000231962">
    <property type="component" value="Unassembled WGS sequence"/>
</dbReference>
<keyword evidence="3" id="KW-1185">Reference proteome</keyword>
<dbReference type="OrthoDB" id="344518at2"/>
<dbReference type="Proteomes" id="UP000231990">
    <property type="component" value="Unassembled WGS sequence"/>
</dbReference>
<dbReference type="EMBL" id="NPDZ01000013">
    <property type="protein sequence ID" value="PJZ72091.1"/>
    <property type="molecule type" value="Genomic_DNA"/>
</dbReference>
<dbReference type="AlphaFoldDB" id="A0A2M9ZJ97"/>
<proteinExistence type="predicted"/>
<dbReference type="RefSeq" id="WP_100715402.1">
    <property type="nucleotide sequence ID" value="NZ_NPDY01000030.1"/>
</dbReference>
<dbReference type="EMBL" id="NPDY01000030">
    <property type="protein sequence ID" value="PJZ68196.1"/>
    <property type="molecule type" value="Genomic_DNA"/>
</dbReference>
<gene>
    <name evidence="1" type="ORF">CH360_17535</name>
    <name evidence="2" type="ORF">CH373_15965</name>
</gene>
<accession>A0A2M9ZJ97</accession>
<evidence type="ECO:0000313" key="1">
    <source>
        <dbReference type="EMBL" id="PJZ68196.1"/>
    </source>
</evidence>
<sequence>MSSFASNKSLLEIARELGNYSPGGSGNQVLEALSKLDLEEAEVQGLIQAKNHEETPSSFPGVAGFMRLVQQNRQQTNQAYEEAMARYSTVNSMTAKRKPTEDEAKLKQTLTDYILKVESVFEKNDLMDESLLKELNRFITGLDSSELLSENNISSLMLSPKVSSAIQPFFKKLAECYDEYSKIHPVLNRLIRISNYVIEDAGK</sequence>
<organism evidence="2 4">
    <name type="scientific">Leptospira perolatii</name>
    <dbReference type="NCBI Taxonomy" id="2023191"/>
    <lineage>
        <taxon>Bacteria</taxon>
        <taxon>Pseudomonadati</taxon>
        <taxon>Spirochaetota</taxon>
        <taxon>Spirochaetia</taxon>
        <taxon>Leptospirales</taxon>
        <taxon>Leptospiraceae</taxon>
        <taxon>Leptospira</taxon>
    </lineage>
</organism>